<dbReference type="GO" id="GO:0016702">
    <property type="term" value="F:oxidoreductase activity, acting on single donors with incorporation of molecular oxygen, incorporation of two atoms of oxygen"/>
    <property type="evidence" value="ECO:0007669"/>
    <property type="project" value="UniProtKB-ARBA"/>
</dbReference>
<dbReference type="PROSITE" id="PS51112">
    <property type="entry name" value="AMMECR1"/>
    <property type="match status" value="1"/>
</dbReference>
<dbReference type="InterPro" id="IPR002733">
    <property type="entry name" value="AMMECR1_domain"/>
</dbReference>
<dbReference type="InterPro" id="IPR023473">
    <property type="entry name" value="AMMECR1"/>
</dbReference>
<evidence type="ECO:0000313" key="2">
    <source>
        <dbReference type="EMBL" id="NMD99018.1"/>
    </source>
</evidence>
<evidence type="ECO:0000259" key="1">
    <source>
        <dbReference type="PROSITE" id="PS51112"/>
    </source>
</evidence>
<dbReference type="Gene3D" id="3.40.830.10">
    <property type="entry name" value="LigB-like"/>
    <property type="match status" value="1"/>
</dbReference>
<gene>
    <name evidence="2" type="primary">amrA</name>
    <name evidence="2" type="ORF">HF878_05925</name>
</gene>
<dbReference type="EMBL" id="JABAFA010000016">
    <property type="protein sequence ID" value="NMD99018.1"/>
    <property type="molecule type" value="Genomic_DNA"/>
</dbReference>
<dbReference type="PANTHER" id="PTHR13016">
    <property type="entry name" value="AMMECR1 HOMOLOG"/>
    <property type="match status" value="1"/>
</dbReference>
<dbReference type="RefSeq" id="WP_170077474.1">
    <property type="nucleotide sequence ID" value="NZ_JABAFA010000016.1"/>
</dbReference>
<dbReference type="InterPro" id="IPR004183">
    <property type="entry name" value="Xdiol_dOase_suB"/>
</dbReference>
<protein>
    <submittedName>
        <fullName evidence="2">AmmeMemoRadiSam system protein A</fullName>
    </submittedName>
</protein>
<proteinExistence type="predicted"/>
<keyword evidence="3" id="KW-1185">Reference proteome</keyword>
<dbReference type="Pfam" id="PF02900">
    <property type="entry name" value="LigB"/>
    <property type="match status" value="1"/>
</dbReference>
<name>A0A848B750_9FIRM</name>
<dbReference type="InterPro" id="IPR027623">
    <property type="entry name" value="AmmeMemoSam_A"/>
</dbReference>
<dbReference type="AlphaFoldDB" id="A0A848B750"/>
<dbReference type="PANTHER" id="PTHR13016:SF0">
    <property type="entry name" value="AMME SYNDROME CANDIDATE GENE 1 PROTEIN"/>
    <property type="match status" value="1"/>
</dbReference>
<dbReference type="InterPro" id="IPR036071">
    <property type="entry name" value="AMMECR1_dom_sf"/>
</dbReference>
<dbReference type="NCBIfam" id="TIGR04335">
    <property type="entry name" value="AmmeMemoSam_A"/>
    <property type="match status" value="1"/>
</dbReference>
<reference evidence="2 3" key="1">
    <citation type="submission" date="2020-04" db="EMBL/GenBank/DDBJ databases">
        <authorList>
            <person name="Hitch T.C.A."/>
            <person name="Wylensek D."/>
            <person name="Clavel T."/>
        </authorList>
    </citation>
    <scope>NUCLEOTIDE SEQUENCE [LARGE SCALE GENOMIC DNA]</scope>
    <source>
        <strain evidence="2 3">PG-130-P53-12</strain>
    </source>
</reference>
<sequence length="461" mass="49526">MSMLGGCVFPHPPLIMPEVGRGEERRIQATVDACREAAAWVVRQAPDVVVVTSPHATLYADYFHISAGAAAAGDFASFGAPELCVRARYDEAFVRELSRRAQAAGLPAGTLGERSPALDHGTMIPLRFLQEAGYRGPIVRIGLSGQPLQAHYALGRLIAQTAALLGRRLVFVASGDLSHKLKASGPYGFAAAGPEFDARMQACFRAGDFPALLLTPPELAQEAAECGLRSFAILAGALDRQAVRARLLSYEGPFGVGYGVAVFEAAGRDERRDCGEQAAAAERERLRAVRAAEDAYVRLARYALETFVRTQVRAAVPQEVPEALRAARAGAFVSLKRDGELRGCIGTILPARANLAEEIIGNAIAAGTEDPRFPAVTEAELPSLVYDVDVLTRPEPIDSEDALDVKRYGVIVESGTRRGLLLPDLAGVSTVEEQVTIARRKGNIAPHEPVQLYRFEVVRHV</sequence>
<evidence type="ECO:0000313" key="3">
    <source>
        <dbReference type="Proteomes" id="UP000543804"/>
    </source>
</evidence>
<dbReference type="Proteomes" id="UP000543804">
    <property type="component" value="Unassembled WGS sequence"/>
</dbReference>
<accession>A0A848B750</accession>
<dbReference type="GO" id="GO:0008198">
    <property type="term" value="F:ferrous iron binding"/>
    <property type="evidence" value="ECO:0007669"/>
    <property type="project" value="InterPro"/>
</dbReference>
<comment type="caution">
    <text evidence="2">The sequence shown here is derived from an EMBL/GenBank/DDBJ whole genome shotgun (WGS) entry which is preliminary data.</text>
</comment>
<dbReference type="Gene3D" id="3.30.700.20">
    <property type="entry name" value="Hypothetical protein ph0010, domain 1"/>
    <property type="match status" value="1"/>
</dbReference>
<dbReference type="CDD" id="cd07951">
    <property type="entry name" value="ED_3B_N_AMMECR1"/>
    <property type="match status" value="1"/>
</dbReference>
<dbReference type="InterPro" id="IPR027485">
    <property type="entry name" value="AMMECR1_N"/>
</dbReference>
<organism evidence="2 3">
    <name type="scientific">Selenomonas bovis</name>
    <dbReference type="NCBI Taxonomy" id="416586"/>
    <lineage>
        <taxon>Bacteria</taxon>
        <taxon>Bacillati</taxon>
        <taxon>Bacillota</taxon>
        <taxon>Negativicutes</taxon>
        <taxon>Selenomonadales</taxon>
        <taxon>Selenomonadaceae</taxon>
        <taxon>Selenomonas</taxon>
    </lineage>
</organism>
<dbReference type="Pfam" id="PF01871">
    <property type="entry name" value="AMMECR1"/>
    <property type="match status" value="1"/>
</dbReference>
<dbReference type="SUPFAM" id="SSF143447">
    <property type="entry name" value="AMMECR1-like"/>
    <property type="match status" value="1"/>
</dbReference>
<feature type="domain" description="AMMECR1" evidence="1">
    <location>
        <begin position="291"/>
        <end position="461"/>
    </location>
</feature>
<dbReference type="SUPFAM" id="SSF53213">
    <property type="entry name" value="LigB-like"/>
    <property type="match status" value="1"/>
</dbReference>